<keyword evidence="2" id="KW-0812">Transmembrane</keyword>
<reference evidence="8" key="1">
    <citation type="submission" date="2016-03" db="EMBL/GenBank/DDBJ databases">
        <authorList>
            <person name="Devillers H."/>
        </authorList>
    </citation>
    <scope>NUCLEOTIDE SEQUENCE [LARGE SCALE GENOMIC DNA]</scope>
</reference>
<dbReference type="PANTHER" id="PTHR24089">
    <property type="entry name" value="SOLUTE CARRIER FAMILY 25"/>
    <property type="match status" value="1"/>
</dbReference>
<keyword evidence="3" id="KW-0677">Repeat</keyword>
<comment type="subcellular location">
    <subcellularLocation>
        <location evidence="1">Mitochondrion membrane</location>
    </subcellularLocation>
</comment>
<evidence type="ECO:0000256" key="4">
    <source>
        <dbReference type="ARBA" id="ARBA00022989"/>
    </source>
</evidence>
<evidence type="ECO:0000313" key="8">
    <source>
        <dbReference type="Proteomes" id="UP000190831"/>
    </source>
</evidence>
<dbReference type="InterPro" id="IPR023395">
    <property type="entry name" value="MCP_dom_sf"/>
</dbReference>
<accession>A0A1G4MFV2</accession>
<evidence type="ECO:0000256" key="2">
    <source>
        <dbReference type="ARBA" id="ARBA00022692"/>
    </source>
</evidence>
<evidence type="ECO:0000256" key="6">
    <source>
        <dbReference type="SAM" id="Coils"/>
    </source>
</evidence>
<dbReference type="OrthoDB" id="77989at2759"/>
<proteinExistence type="predicted"/>
<keyword evidence="6" id="KW-0175">Coiled coil</keyword>
<dbReference type="OMA" id="ELWRGWR"/>
<evidence type="ECO:0000256" key="5">
    <source>
        <dbReference type="ARBA" id="ARBA00023136"/>
    </source>
</evidence>
<dbReference type="GO" id="GO:0031966">
    <property type="term" value="C:mitochondrial membrane"/>
    <property type="evidence" value="ECO:0007669"/>
    <property type="project" value="UniProtKB-SubCell"/>
</dbReference>
<dbReference type="STRING" id="4955.A0A1G4MFV2"/>
<dbReference type="EMBL" id="LT598490">
    <property type="protein sequence ID" value="SCW02749.1"/>
    <property type="molecule type" value="Genomic_DNA"/>
</dbReference>
<evidence type="ECO:0000256" key="1">
    <source>
        <dbReference type="ARBA" id="ARBA00004325"/>
    </source>
</evidence>
<dbReference type="Gene3D" id="1.50.40.10">
    <property type="entry name" value="Mitochondrial carrier domain"/>
    <property type="match status" value="1"/>
</dbReference>
<protein>
    <submittedName>
        <fullName evidence="7">LAFE_0F13432g1_1</fullName>
    </submittedName>
</protein>
<gene>
    <name evidence="7" type="ORF">LAFE_0F13432G</name>
</gene>
<dbReference type="AlphaFoldDB" id="A0A1G4MFV2"/>
<sequence>MDDVSTHLQSRPYYDPDTFNAGYTAVFKPEQGVVDNHGFTIASKLNISPNSKSKFANKLRDGGMLSQLTTGLKKQVQEAENSAEEAKKSLGDMEWADLLNMKSWKTVGTQLLEQFLRRYVKHLIQQPFETARLLLQVGNFQFKPVTDKSKITLQIEDDEDGDDEEIDFFPETSAPVENQDSSSHHRNSHSVPTFTKKIQPESLHTMDILNAVMDEEGTKGLWRANNTTFIYNFLSITLDAWFTGMLSPFLQIPDPYFIDIIHSPDAQKSILLTAAASVFTGLVLLPIDLIRTRLTVTSVKVGERSLRNLLKKWSWTQHMLGLPLEMVSLCIGYSLTSTMFRKLTAVVLYHQFNVDKYSRALWYNTFEFMSRIVELFIKLPLENLLRRSQVSYLLRARPHDPLTIHEEDMIIEPRQYKGIWTTLKQKGRVHELWRGWRLGLMSVVCGYGLKLMDRDALEEEKF</sequence>
<name>A0A1G4MFV2_LACFM</name>
<keyword evidence="4" id="KW-1133">Transmembrane helix</keyword>
<feature type="coiled-coil region" evidence="6">
    <location>
        <begin position="69"/>
        <end position="96"/>
    </location>
</feature>
<keyword evidence="8" id="KW-1185">Reference proteome</keyword>
<dbReference type="Proteomes" id="UP000190831">
    <property type="component" value="Chromosome F"/>
</dbReference>
<organism evidence="7 8">
    <name type="scientific">Lachancea fermentati</name>
    <name type="common">Zygosaccharomyces fermentati</name>
    <dbReference type="NCBI Taxonomy" id="4955"/>
    <lineage>
        <taxon>Eukaryota</taxon>
        <taxon>Fungi</taxon>
        <taxon>Dikarya</taxon>
        <taxon>Ascomycota</taxon>
        <taxon>Saccharomycotina</taxon>
        <taxon>Saccharomycetes</taxon>
        <taxon>Saccharomycetales</taxon>
        <taxon>Saccharomycetaceae</taxon>
        <taxon>Lachancea</taxon>
    </lineage>
</organism>
<evidence type="ECO:0000313" key="7">
    <source>
        <dbReference type="EMBL" id="SCW02749.1"/>
    </source>
</evidence>
<evidence type="ECO:0000256" key="3">
    <source>
        <dbReference type="ARBA" id="ARBA00022737"/>
    </source>
</evidence>
<dbReference type="SUPFAM" id="SSF103506">
    <property type="entry name" value="Mitochondrial carrier"/>
    <property type="match status" value="2"/>
</dbReference>
<keyword evidence="5" id="KW-0472">Membrane</keyword>